<evidence type="ECO:0000313" key="1">
    <source>
        <dbReference type="EMBL" id="CRZ09453.1"/>
    </source>
</evidence>
<sequence>MPLEYDVEIFGLAESTHERSCNRHAVCGEQVDVGSLIRVKFSIIDGPNGIEEALPVVVIVNGEERCRVGFLPNKYLPRKDELVEKFAQVCEVYDCSESRYRRQQSSRNGGMAKCAWLEHIPYLE</sequence>
<accession>A0A0H5R5P5</accession>
<reference evidence="1" key="1">
    <citation type="submission" date="2015-04" db="EMBL/GenBank/DDBJ databases">
        <title>The genome sequence of the plant pathogenic Rhizarian Plasmodiophora brassicae reveals insights in its biotrophic life cycle and the origin of chitin synthesis.</title>
        <authorList>
            <person name="Schwelm A."/>
            <person name="Fogelqvist J."/>
            <person name="Knaust A."/>
            <person name="Julke S."/>
            <person name="Lilja T."/>
            <person name="Dhandapani V."/>
            <person name="Bonilla-Rosso G."/>
            <person name="Karlsson M."/>
            <person name="Shevchenko A."/>
            <person name="Choi S.R."/>
            <person name="Kim H.G."/>
            <person name="Park J.Y."/>
            <person name="Lim Y.P."/>
            <person name="Ludwig-Muller J."/>
            <person name="Dixelius C."/>
        </authorList>
    </citation>
    <scope>NUCLEOTIDE SEQUENCE</scope>
    <source>
        <tissue evidence="1">Potato root galls</tissue>
    </source>
</reference>
<proteinExistence type="predicted"/>
<organism evidence="1">
    <name type="scientific">Spongospora subterranea</name>
    <dbReference type="NCBI Taxonomy" id="70186"/>
    <lineage>
        <taxon>Eukaryota</taxon>
        <taxon>Sar</taxon>
        <taxon>Rhizaria</taxon>
        <taxon>Endomyxa</taxon>
        <taxon>Phytomyxea</taxon>
        <taxon>Plasmodiophorida</taxon>
        <taxon>Plasmodiophoridae</taxon>
        <taxon>Spongospora</taxon>
    </lineage>
</organism>
<evidence type="ECO:0008006" key="2">
    <source>
        <dbReference type="Google" id="ProtNLM"/>
    </source>
</evidence>
<dbReference type="AlphaFoldDB" id="A0A0H5R5P5"/>
<name>A0A0H5R5P5_9EUKA</name>
<dbReference type="EMBL" id="HACM01009011">
    <property type="protein sequence ID" value="CRZ09453.1"/>
    <property type="molecule type" value="Transcribed_RNA"/>
</dbReference>
<protein>
    <recommendedName>
        <fullName evidence="2">HIRAN domain-containing protein</fullName>
    </recommendedName>
</protein>